<evidence type="ECO:0000313" key="10">
    <source>
        <dbReference type="Proteomes" id="UP000886595"/>
    </source>
</evidence>
<comment type="caution">
    <text evidence="9">The sequence shown here is derived from an EMBL/GenBank/DDBJ whole genome shotgun (WGS) entry which is preliminary data.</text>
</comment>
<name>A0A8X7VME9_BRACI</name>
<dbReference type="AlphaFoldDB" id="A0A8X7VME9"/>
<dbReference type="GO" id="GO:0005634">
    <property type="term" value="C:nucleus"/>
    <property type="evidence" value="ECO:0007669"/>
    <property type="project" value="UniProtKB-SubCell"/>
</dbReference>
<dbReference type="PANTHER" id="PTHR23163">
    <property type="entry name" value="RING FINGER PROTEIN-RELATED"/>
    <property type="match status" value="1"/>
</dbReference>
<feature type="coiled-coil region" evidence="7">
    <location>
        <begin position="208"/>
        <end position="277"/>
    </location>
</feature>
<dbReference type="PANTHER" id="PTHR23163:SF8">
    <property type="entry name" value="E3 UBIQUITIN-PROTEIN LIGASE BRE1-LIKE 2"/>
    <property type="match status" value="1"/>
</dbReference>
<evidence type="ECO:0000256" key="7">
    <source>
        <dbReference type="SAM" id="Coils"/>
    </source>
</evidence>
<dbReference type="EMBL" id="JAAMPC010000004">
    <property type="protein sequence ID" value="KAG2313847.1"/>
    <property type="molecule type" value="Genomic_DNA"/>
</dbReference>
<accession>A0A8X7VME9</accession>
<feature type="compositionally biased region" description="Polar residues" evidence="8">
    <location>
        <begin position="20"/>
        <end position="32"/>
    </location>
</feature>
<evidence type="ECO:0000256" key="6">
    <source>
        <dbReference type="RuleBase" id="RU365038"/>
    </source>
</evidence>
<evidence type="ECO:0000256" key="3">
    <source>
        <dbReference type="ARBA" id="ARBA00022771"/>
    </source>
</evidence>
<comment type="pathway">
    <text evidence="6">Protein modification; protein ubiquitination.</text>
</comment>
<reference evidence="9 10" key="1">
    <citation type="submission" date="2020-02" db="EMBL/GenBank/DDBJ databases">
        <authorList>
            <person name="Ma Q."/>
            <person name="Huang Y."/>
            <person name="Song X."/>
            <person name="Pei D."/>
        </authorList>
    </citation>
    <scope>NUCLEOTIDE SEQUENCE [LARGE SCALE GENOMIC DNA]</scope>
    <source>
        <strain evidence="9">Sxm20200214</strain>
        <tissue evidence="9">Leaf</tissue>
    </source>
</reference>
<keyword evidence="6" id="KW-0156">Chromatin regulator</keyword>
<dbReference type="GO" id="GO:0033503">
    <property type="term" value="C:HULC complex"/>
    <property type="evidence" value="ECO:0007669"/>
    <property type="project" value="TreeGrafter"/>
</dbReference>
<dbReference type="InterPro" id="IPR013956">
    <property type="entry name" value="E3_ubiquit_lig_Bre1"/>
</dbReference>
<dbReference type="EC" id="2.3.2.27" evidence="6"/>
<dbReference type="Gene3D" id="1.20.5.340">
    <property type="match status" value="1"/>
</dbReference>
<protein>
    <recommendedName>
        <fullName evidence="6">E3 ubiquitin protein ligase</fullName>
        <ecNumber evidence="6">2.3.2.27</ecNumber>
    </recommendedName>
</protein>
<keyword evidence="6" id="KW-0808">Transferase</keyword>
<keyword evidence="10" id="KW-1185">Reference proteome</keyword>
<gene>
    <name evidence="9" type="ORF">Bca52824_016969</name>
</gene>
<comment type="similarity">
    <text evidence="6">Belongs to the BRE1 family.</text>
</comment>
<feature type="coiled-coil region" evidence="7">
    <location>
        <begin position="406"/>
        <end position="639"/>
    </location>
</feature>
<evidence type="ECO:0000256" key="1">
    <source>
        <dbReference type="ARBA" id="ARBA00004123"/>
    </source>
</evidence>
<dbReference type="GO" id="GO:0016567">
    <property type="term" value="P:protein ubiquitination"/>
    <property type="evidence" value="ECO:0007669"/>
    <property type="project" value="UniProtKB-UniRule"/>
</dbReference>
<organism evidence="9 10">
    <name type="scientific">Brassica carinata</name>
    <name type="common">Ethiopian mustard</name>
    <name type="synonym">Abyssinian cabbage</name>
    <dbReference type="NCBI Taxonomy" id="52824"/>
    <lineage>
        <taxon>Eukaryota</taxon>
        <taxon>Viridiplantae</taxon>
        <taxon>Streptophyta</taxon>
        <taxon>Embryophyta</taxon>
        <taxon>Tracheophyta</taxon>
        <taxon>Spermatophyta</taxon>
        <taxon>Magnoliopsida</taxon>
        <taxon>eudicotyledons</taxon>
        <taxon>Gunneridae</taxon>
        <taxon>Pentapetalae</taxon>
        <taxon>rosids</taxon>
        <taxon>malvids</taxon>
        <taxon>Brassicales</taxon>
        <taxon>Brassicaceae</taxon>
        <taxon>Brassiceae</taxon>
        <taxon>Brassica</taxon>
    </lineage>
</organism>
<proteinExistence type="inferred from homology"/>
<evidence type="ECO:0000256" key="5">
    <source>
        <dbReference type="ARBA" id="ARBA00023242"/>
    </source>
</evidence>
<keyword evidence="4 6" id="KW-0862">Zinc</keyword>
<dbReference type="GO" id="GO:0006325">
    <property type="term" value="P:chromatin organization"/>
    <property type="evidence" value="ECO:0007669"/>
    <property type="project" value="UniProtKB-KW"/>
</dbReference>
<keyword evidence="2 6" id="KW-0479">Metal-binding</keyword>
<evidence type="ECO:0000313" key="9">
    <source>
        <dbReference type="EMBL" id="KAG2313847.1"/>
    </source>
</evidence>
<sequence length="839" mass="95936">MENQESDEPMQKKPHLLDSVSPTAISLNSSPSRPVAKSVDATVLQLQNQKLVQQLDLQKKRMYDVETKIQEFHLNQSSYDDQLISVNRLWNQLVDDLVLLGVRAGANHEALKYLDIADKKRGSVPPCSADETFLCRLLQVDSIGTSNSDEVVRKVEEALSLRHSSTVELMGIFENTIAAERAKAESISQNLHAVKSAEDATIQVSNINDLMKEEAKNLREMIDALNARHKEHTEQIQAYASSHSTDQSELKHLKGELEEIKAELEENRRKLINLKMQKDAACEGHVTSPAVANGSLSPEKTVDKTKLRELKDSIDEIKIVAEGRLSELQAAQEYNLSLSRQCQDIENELKDDQYIYSSRLYNLIKDQLHHWNIELDRYKILTEAVQAERSFVMRREKDLNLREESLEAAKQKITAVGSRIEVLEQKLQSCILEKNALELETEEAIQDSERQDIKREFVTMASTLSKEMEMMEAQLKRWKNTAHDALDLRQQAQSLRVSLSNKADEQKGLEDKCAEQMAEIKSLKALIEKLLKEKLELQNLASIYTHECNDERGLAEIKESQRKAHAQAEELKNVLDEHFLELRVKAANETETACQERLATAKAEIAELRTQLDISEREVLELKEGIKVKEQEAEALIAEMETVGQAYEDMQTQNQHLLQQVAERDDYNIKLVSESVKTKHAYNTHLSEKQVMEKQLQNVNASVEALKARIAHSEEQMKGCFSEAYKLIQEDRHLVLSLETAKWELADAEKEFRWIKSAVSSSEKEYEQISRRTNEIKLELDDERTEKKKLEEELMELNKELEELGSESVEAATLRLQEEVKNCKTSSSVAFVLIGLKRW</sequence>
<comment type="subcellular location">
    <subcellularLocation>
        <location evidence="1 6">Nucleus</location>
    </subcellularLocation>
</comment>
<keyword evidence="5 6" id="KW-0539">Nucleus</keyword>
<comment type="catalytic activity">
    <reaction evidence="6">
        <text>S-ubiquitinyl-[E2 ubiquitin-conjugating enzyme]-L-cysteine + [acceptor protein]-L-lysine = [E2 ubiquitin-conjugating enzyme]-L-cysteine + N(6)-ubiquitinyl-[acceptor protein]-L-lysine.</text>
        <dbReference type="EC" id="2.3.2.27"/>
    </reaction>
</comment>
<dbReference type="Proteomes" id="UP000886595">
    <property type="component" value="Unassembled WGS sequence"/>
</dbReference>
<keyword evidence="3 6" id="KW-0863">Zinc-finger</keyword>
<keyword evidence="6 7" id="KW-0175">Coiled coil</keyword>
<evidence type="ECO:0000256" key="4">
    <source>
        <dbReference type="ARBA" id="ARBA00022833"/>
    </source>
</evidence>
<keyword evidence="6" id="KW-0833">Ubl conjugation pathway</keyword>
<feature type="coiled-coil region" evidence="7">
    <location>
        <begin position="689"/>
        <end position="716"/>
    </location>
</feature>
<evidence type="ECO:0000256" key="8">
    <source>
        <dbReference type="SAM" id="MobiDB-lite"/>
    </source>
</evidence>
<feature type="region of interest" description="Disordered" evidence="8">
    <location>
        <begin position="1"/>
        <end position="33"/>
    </location>
</feature>
<feature type="coiled-coil region" evidence="7">
    <location>
        <begin position="766"/>
        <end position="807"/>
    </location>
</feature>
<dbReference type="GO" id="GO:0061630">
    <property type="term" value="F:ubiquitin protein ligase activity"/>
    <property type="evidence" value="ECO:0007669"/>
    <property type="project" value="UniProtKB-EC"/>
</dbReference>
<evidence type="ECO:0000256" key="2">
    <source>
        <dbReference type="ARBA" id="ARBA00022723"/>
    </source>
</evidence>
<dbReference type="GO" id="GO:0008270">
    <property type="term" value="F:zinc ion binding"/>
    <property type="evidence" value="ECO:0007669"/>
    <property type="project" value="UniProtKB-KW"/>
</dbReference>
<dbReference type="OrthoDB" id="10266039at2759"/>